<evidence type="ECO:0000256" key="1">
    <source>
        <dbReference type="SAM" id="SignalP"/>
    </source>
</evidence>
<reference evidence="2" key="1">
    <citation type="submission" date="2021-01" db="EMBL/GenBank/DDBJ databases">
        <authorList>
            <person name="Lovell J.T."/>
            <person name="Bentley N."/>
            <person name="Bhattarai G."/>
            <person name="Jenkins J.W."/>
            <person name="Sreedasyam A."/>
            <person name="Alarcon Y."/>
            <person name="Bock C."/>
            <person name="Boston L."/>
            <person name="Carlson J."/>
            <person name="Cervantes K."/>
            <person name="Clermont K."/>
            <person name="Krom N."/>
            <person name="Kubenka K."/>
            <person name="Mamidi S."/>
            <person name="Mattison C."/>
            <person name="Monteros M."/>
            <person name="Pisani C."/>
            <person name="Plott C."/>
            <person name="Rajasekar S."/>
            <person name="Rhein H.S."/>
            <person name="Rohla C."/>
            <person name="Song M."/>
            <person name="Hilaire R.S."/>
            <person name="Shu S."/>
            <person name="Wells L."/>
            <person name="Wang X."/>
            <person name="Webber J."/>
            <person name="Heerema R.J."/>
            <person name="Klein P."/>
            <person name="Conner P."/>
            <person name="Grauke L."/>
            <person name="Grimwood J."/>
            <person name="Schmutz J."/>
            <person name="Randall J.J."/>
        </authorList>
    </citation>
    <scope>NUCLEOTIDE SEQUENCE</scope>
    <source>
        <tissue evidence="2">Leaf</tissue>
    </source>
</reference>
<name>A0A922D6Z3_CARIL</name>
<evidence type="ECO:0008006" key="4">
    <source>
        <dbReference type="Google" id="ProtNLM"/>
    </source>
</evidence>
<gene>
    <name evidence="2" type="ORF">I3842_15G109800</name>
</gene>
<accession>A0A922D6Z3</accession>
<dbReference type="Proteomes" id="UP000811246">
    <property type="component" value="Chromosome 15"/>
</dbReference>
<keyword evidence="1" id="KW-0732">Signal</keyword>
<dbReference type="EMBL" id="CM031839">
    <property type="protein sequence ID" value="KAG6675566.1"/>
    <property type="molecule type" value="Genomic_DNA"/>
</dbReference>
<feature type="signal peptide" evidence="1">
    <location>
        <begin position="1"/>
        <end position="17"/>
    </location>
</feature>
<sequence length="167" mass="17659">MAMGHGILAMLSSACHGGGHGLSVGPSCMCHGRGHGMMVVLSGACQGWGRGMPVGVLRSGWCWPCWWPMGLSRHVSDSVNARPVGLSGHSNRSVNGLLGLSHGLVKWEDVSHLPIDPCHSRNLPRVCTRPLEKSSKARLDPICGPISDVHASLGLCPRAIFVEVSTI</sequence>
<evidence type="ECO:0000313" key="3">
    <source>
        <dbReference type="Proteomes" id="UP000811246"/>
    </source>
</evidence>
<protein>
    <recommendedName>
        <fullName evidence="4">Secreted protein</fullName>
    </recommendedName>
</protein>
<proteinExistence type="predicted"/>
<evidence type="ECO:0000313" key="2">
    <source>
        <dbReference type="EMBL" id="KAG6675566.1"/>
    </source>
</evidence>
<comment type="caution">
    <text evidence="2">The sequence shown here is derived from an EMBL/GenBank/DDBJ whole genome shotgun (WGS) entry which is preliminary data.</text>
</comment>
<organism evidence="2 3">
    <name type="scientific">Carya illinoinensis</name>
    <name type="common">Pecan</name>
    <dbReference type="NCBI Taxonomy" id="32201"/>
    <lineage>
        <taxon>Eukaryota</taxon>
        <taxon>Viridiplantae</taxon>
        <taxon>Streptophyta</taxon>
        <taxon>Embryophyta</taxon>
        <taxon>Tracheophyta</taxon>
        <taxon>Spermatophyta</taxon>
        <taxon>Magnoliopsida</taxon>
        <taxon>eudicotyledons</taxon>
        <taxon>Gunneridae</taxon>
        <taxon>Pentapetalae</taxon>
        <taxon>rosids</taxon>
        <taxon>fabids</taxon>
        <taxon>Fagales</taxon>
        <taxon>Juglandaceae</taxon>
        <taxon>Carya</taxon>
    </lineage>
</organism>
<dbReference type="AlphaFoldDB" id="A0A922D6Z3"/>
<feature type="chain" id="PRO_5037273054" description="Secreted protein" evidence="1">
    <location>
        <begin position="18"/>
        <end position="167"/>
    </location>
</feature>